<organism evidence="1">
    <name type="scientific">Anguilla anguilla</name>
    <name type="common">European freshwater eel</name>
    <name type="synonym">Muraena anguilla</name>
    <dbReference type="NCBI Taxonomy" id="7936"/>
    <lineage>
        <taxon>Eukaryota</taxon>
        <taxon>Metazoa</taxon>
        <taxon>Chordata</taxon>
        <taxon>Craniata</taxon>
        <taxon>Vertebrata</taxon>
        <taxon>Euteleostomi</taxon>
        <taxon>Actinopterygii</taxon>
        <taxon>Neopterygii</taxon>
        <taxon>Teleostei</taxon>
        <taxon>Anguilliformes</taxon>
        <taxon>Anguillidae</taxon>
        <taxon>Anguilla</taxon>
    </lineage>
</organism>
<evidence type="ECO:0000313" key="1">
    <source>
        <dbReference type="EMBL" id="JAH69441.1"/>
    </source>
</evidence>
<protein>
    <submittedName>
        <fullName evidence="1">Uncharacterized protein</fullName>
    </submittedName>
</protein>
<reference evidence="1" key="1">
    <citation type="submission" date="2014-11" db="EMBL/GenBank/DDBJ databases">
        <authorList>
            <person name="Amaro Gonzalez C."/>
        </authorList>
    </citation>
    <scope>NUCLEOTIDE SEQUENCE</scope>
</reference>
<dbReference type="AlphaFoldDB" id="A0A0E9UUL9"/>
<reference evidence="1" key="2">
    <citation type="journal article" date="2015" name="Fish Shellfish Immunol.">
        <title>Early steps in the European eel (Anguilla anguilla)-Vibrio vulnificus interaction in the gills: Role of the RtxA13 toxin.</title>
        <authorList>
            <person name="Callol A."/>
            <person name="Pajuelo D."/>
            <person name="Ebbesson L."/>
            <person name="Teles M."/>
            <person name="MacKenzie S."/>
            <person name="Amaro C."/>
        </authorList>
    </citation>
    <scope>NUCLEOTIDE SEQUENCE</scope>
</reference>
<proteinExistence type="predicted"/>
<accession>A0A0E9UUL9</accession>
<name>A0A0E9UUL9_ANGAN</name>
<sequence length="33" mass="4054">MFVQKFFSTAVFHPWESPMLSQMYCIQERISFH</sequence>
<dbReference type="EMBL" id="GBXM01039136">
    <property type="protein sequence ID" value="JAH69441.1"/>
    <property type="molecule type" value="Transcribed_RNA"/>
</dbReference>